<dbReference type="InterPro" id="IPR015854">
    <property type="entry name" value="ABC_transpr_LolD-like"/>
</dbReference>
<dbReference type="PANTHER" id="PTHR24220">
    <property type="entry name" value="IMPORT ATP-BINDING PROTEIN"/>
    <property type="match status" value="1"/>
</dbReference>
<evidence type="ECO:0000256" key="8">
    <source>
        <dbReference type="RuleBase" id="RU367068"/>
    </source>
</evidence>
<dbReference type="PROSITE" id="PS00211">
    <property type="entry name" value="ABC_TRANSPORTER_1"/>
    <property type="match status" value="1"/>
</dbReference>
<dbReference type="GO" id="GO:0089705">
    <property type="term" value="P:protein localization to outer membrane"/>
    <property type="evidence" value="ECO:0007669"/>
    <property type="project" value="TreeGrafter"/>
</dbReference>
<organism evidence="10 11">
    <name type="scientific">Shewanella bicestrii</name>
    <dbReference type="NCBI Taxonomy" id="2018305"/>
    <lineage>
        <taxon>Bacteria</taxon>
        <taxon>Pseudomonadati</taxon>
        <taxon>Pseudomonadota</taxon>
        <taxon>Gammaproteobacteria</taxon>
        <taxon>Alteromonadales</taxon>
        <taxon>Shewanellaceae</taxon>
        <taxon>Shewanella</taxon>
    </lineage>
</organism>
<name>A0A220ULQ0_9GAMM</name>
<keyword evidence="4 8" id="KW-0547">Nucleotide-binding</keyword>
<dbReference type="Gene3D" id="3.40.50.300">
    <property type="entry name" value="P-loop containing nucleotide triphosphate hydrolases"/>
    <property type="match status" value="1"/>
</dbReference>
<dbReference type="GO" id="GO:0044874">
    <property type="term" value="P:lipoprotein localization to outer membrane"/>
    <property type="evidence" value="ECO:0007669"/>
    <property type="project" value="TreeGrafter"/>
</dbReference>
<dbReference type="FunFam" id="3.40.50.300:FF:000230">
    <property type="entry name" value="Lipoprotein-releasing system ATP-binding protein LolD"/>
    <property type="match status" value="1"/>
</dbReference>
<comment type="similarity">
    <text evidence="8">Belongs to the ABC transporter superfamily. Lipoprotein translocase (TC 3.A.1.125) family.</text>
</comment>
<feature type="domain" description="ABC transporter" evidence="9">
    <location>
        <begin position="6"/>
        <end position="231"/>
    </location>
</feature>
<dbReference type="PANTHER" id="PTHR24220:SF689">
    <property type="entry name" value="LIPOPROTEIN-RELEASING SYSTEM ATP-BINDING PROTEIN LOLD"/>
    <property type="match status" value="1"/>
</dbReference>
<dbReference type="SMART" id="SM00382">
    <property type="entry name" value="AAA"/>
    <property type="match status" value="1"/>
</dbReference>
<dbReference type="InterPro" id="IPR003593">
    <property type="entry name" value="AAA+_ATPase"/>
</dbReference>
<dbReference type="InterPro" id="IPR003439">
    <property type="entry name" value="ABC_transporter-like_ATP-bd"/>
</dbReference>
<keyword evidence="2 8" id="KW-1003">Cell membrane</keyword>
<protein>
    <recommendedName>
        <fullName evidence="8">Lipoprotein-releasing system ATP-binding protein LolD</fullName>
        <ecNumber evidence="8">7.6.2.-</ecNumber>
    </recommendedName>
</protein>
<keyword evidence="11" id="KW-1185">Reference proteome</keyword>
<evidence type="ECO:0000256" key="3">
    <source>
        <dbReference type="ARBA" id="ARBA00022519"/>
    </source>
</evidence>
<dbReference type="NCBIfam" id="TIGR02211">
    <property type="entry name" value="LolD_lipo_ex"/>
    <property type="match status" value="1"/>
</dbReference>
<comment type="subunit">
    <text evidence="8">The complex is composed of two ATP-binding proteins (LolD) and two transmembrane proteins (LolC and LolE).</text>
</comment>
<dbReference type="SUPFAM" id="SSF52540">
    <property type="entry name" value="P-loop containing nucleoside triphosphate hydrolases"/>
    <property type="match status" value="1"/>
</dbReference>
<keyword evidence="10" id="KW-0449">Lipoprotein</keyword>
<dbReference type="InterPro" id="IPR027417">
    <property type="entry name" value="P-loop_NTPase"/>
</dbReference>
<dbReference type="GO" id="GO:0005886">
    <property type="term" value="C:plasma membrane"/>
    <property type="evidence" value="ECO:0007669"/>
    <property type="project" value="UniProtKB-SubCell"/>
</dbReference>
<dbReference type="GO" id="GO:0022857">
    <property type="term" value="F:transmembrane transporter activity"/>
    <property type="evidence" value="ECO:0007669"/>
    <property type="project" value="TreeGrafter"/>
</dbReference>
<sequence length="231" mass="25144">MQDVLLQVQAVSKSYHDGDVTTQVLTEVDLQVFKGEQLAIVGTSGSGKSTLLHIMGTLDKPSAGKVLLAGEDLYQVSSARQAQIRNQDLGFIYQFHHLLPEFSALENVAMPAFIQGRDRAQAKADAKVLLERVGLGHRMSHIPAELSGGERQRVAIARALINKPKLVLADEPTGNLDAKSGEAVYELIRELANQLGTAFVVVTHDPKLAARMDRQLTMKNGYLQAVAEHAQ</sequence>
<evidence type="ECO:0000256" key="5">
    <source>
        <dbReference type="ARBA" id="ARBA00022840"/>
    </source>
</evidence>
<dbReference type="Pfam" id="PF00005">
    <property type="entry name" value="ABC_tran"/>
    <property type="match status" value="1"/>
</dbReference>
<dbReference type="CDD" id="cd03255">
    <property type="entry name" value="ABC_MJ0796_LolCDE_FtsE"/>
    <property type="match status" value="1"/>
</dbReference>
<keyword evidence="6 8" id="KW-1278">Translocase</keyword>
<gene>
    <name evidence="8 10" type="primary">lolD</name>
    <name evidence="10" type="ORF">CF168_09380</name>
</gene>
<comment type="function">
    <text evidence="8">Part of the ABC transporter complex LolCDE involved in the translocation of mature outer membrane-directed lipoproteins, from the inner membrane to the periplasmic chaperone, LolA. Responsible for the formation of the LolA-lipoprotein complex in an ATP-dependent manner.</text>
</comment>
<evidence type="ECO:0000256" key="6">
    <source>
        <dbReference type="ARBA" id="ARBA00022967"/>
    </source>
</evidence>
<evidence type="ECO:0000313" key="10">
    <source>
        <dbReference type="EMBL" id="ASK69069.1"/>
    </source>
</evidence>
<dbReference type="InterPro" id="IPR011924">
    <property type="entry name" value="LolD_lipo_ATP-bd"/>
</dbReference>
<dbReference type="Proteomes" id="UP000198367">
    <property type="component" value="Chromosome"/>
</dbReference>
<evidence type="ECO:0000256" key="2">
    <source>
        <dbReference type="ARBA" id="ARBA00022475"/>
    </source>
</evidence>
<proteinExistence type="inferred from homology"/>
<dbReference type="KEGG" id="sbj:CF168_09380"/>
<dbReference type="GO" id="GO:0016887">
    <property type="term" value="F:ATP hydrolysis activity"/>
    <property type="evidence" value="ECO:0007669"/>
    <property type="project" value="InterPro"/>
</dbReference>
<dbReference type="InterPro" id="IPR017911">
    <property type="entry name" value="MacB-like_ATP-bd"/>
</dbReference>
<keyword evidence="7 8" id="KW-0472">Membrane</keyword>
<reference evidence="10 11" key="1">
    <citation type="submission" date="2017-07" db="EMBL/GenBank/DDBJ databases">
        <title>Phenotypical and genomic characterization of a clinical isolate of Shewanella bicestrii sp. nov. producing an extended-spectrum beta-lactamase and a new oxacillinase variant.</title>
        <authorList>
            <person name="Jousset A.B."/>
            <person name="Bonnin R.A."/>
            <person name="Girlich D."/>
            <person name="Dabos L."/>
            <person name="Potron A."/>
            <person name="Dortet L."/>
            <person name="Glaser P."/>
            <person name="Naas T."/>
        </authorList>
    </citation>
    <scope>NUCLEOTIDE SEQUENCE [LARGE SCALE GENOMIC DNA]</scope>
    <source>
        <strain evidence="10 11">JAB-1</strain>
    </source>
</reference>
<evidence type="ECO:0000256" key="1">
    <source>
        <dbReference type="ARBA" id="ARBA00022448"/>
    </source>
</evidence>
<accession>A0A220ULQ0</accession>
<keyword evidence="1 8" id="KW-0813">Transport</keyword>
<keyword evidence="3 8" id="KW-0997">Cell inner membrane</keyword>
<evidence type="ECO:0000313" key="11">
    <source>
        <dbReference type="Proteomes" id="UP000198367"/>
    </source>
</evidence>
<dbReference type="GO" id="GO:0005524">
    <property type="term" value="F:ATP binding"/>
    <property type="evidence" value="ECO:0007669"/>
    <property type="project" value="UniProtKB-UniRule"/>
</dbReference>
<comment type="subcellular location">
    <subcellularLocation>
        <location evidence="8">Cell inner membrane</location>
        <topology evidence="8">Peripheral membrane protein</topology>
    </subcellularLocation>
</comment>
<dbReference type="EMBL" id="CP022358">
    <property type="protein sequence ID" value="ASK69069.1"/>
    <property type="molecule type" value="Genomic_DNA"/>
</dbReference>
<dbReference type="InterPro" id="IPR017871">
    <property type="entry name" value="ABC_transporter-like_CS"/>
</dbReference>
<evidence type="ECO:0000256" key="7">
    <source>
        <dbReference type="ARBA" id="ARBA00023136"/>
    </source>
</evidence>
<keyword evidence="5 8" id="KW-0067">ATP-binding</keyword>
<dbReference type="PROSITE" id="PS50893">
    <property type="entry name" value="ABC_TRANSPORTER_2"/>
    <property type="match status" value="1"/>
</dbReference>
<dbReference type="AlphaFoldDB" id="A0A220ULQ0"/>
<evidence type="ECO:0000256" key="4">
    <source>
        <dbReference type="ARBA" id="ARBA00022741"/>
    </source>
</evidence>
<evidence type="ECO:0000259" key="9">
    <source>
        <dbReference type="PROSITE" id="PS50893"/>
    </source>
</evidence>
<dbReference type="EC" id="7.6.2.-" evidence="8"/>
<dbReference type="RefSeq" id="WP_089067685.1">
    <property type="nucleotide sequence ID" value="NZ_CP022358.1"/>
</dbReference>